<dbReference type="InterPro" id="IPR048846">
    <property type="entry name" value="PaaX-like_central"/>
</dbReference>
<evidence type="ECO:0000313" key="3">
    <source>
        <dbReference type="Proteomes" id="UP000177777"/>
    </source>
</evidence>
<protein>
    <recommendedName>
        <fullName evidence="1">Transcriptional repressor PaaX-like central Cas2-like domain-containing protein</fullName>
    </recommendedName>
</protein>
<dbReference type="EMBL" id="MFUE01000015">
    <property type="protein sequence ID" value="OGI77304.1"/>
    <property type="molecule type" value="Genomic_DNA"/>
</dbReference>
<name>A0A1F6W635_9BACT</name>
<dbReference type="Pfam" id="PF20803">
    <property type="entry name" value="PaaX_M"/>
    <property type="match status" value="1"/>
</dbReference>
<dbReference type="AlphaFoldDB" id="A0A1F6W635"/>
<proteinExistence type="predicted"/>
<feature type="domain" description="Transcriptional repressor PaaX-like central Cas2-like" evidence="1">
    <location>
        <begin position="94"/>
        <end position="158"/>
    </location>
</feature>
<organism evidence="2 3">
    <name type="scientific">Candidatus Nomurabacteria bacterium RIFCSPHIGHO2_02_FULL_41_18</name>
    <dbReference type="NCBI Taxonomy" id="1801754"/>
    <lineage>
        <taxon>Bacteria</taxon>
        <taxon>Candidatus Nomuraibacteriota</taxon>
    </lineage>
</organism>
<comment type="caution">
    <text evidence="2">The sequence shown here is derived from an EMBL/GenBank/DDBJ whole genome shotgun (WGS) entry which is preliminary data.</text>
</comment>
<evidence type="ECO:0000259" key="1">
    <source>
        <dbReference type="Pfam" id="PF20803"/>
    </source>
</evidence>
<dbReference type="Proteomes" id="UP000177777">
    <property type="component" value="Unassembled WGS sequence"/>
</dbReference>
<accession>A0A1F6W635</accession>
<gene>
    <name evidence="2" type="ORF">A3D42_01990</name>
</gene>
<sequence>MHKHWTDEASFSDFIISHLLSCGSLRIQKQVLYELICKKRELNKQLFNNNLHRLRKKGILNYSSKKDIVINKSALRAHTLFSKIRTKPTGDTKVMVLFDIPEKKRKTRNWLRSQLKLWDFEMLQQSVWLGKGPLLKEFTVRLRLLDVHKGVKIFKIQNVRKM</sequence>
<dbReference type="Gene3D" id="3.30.70.2650">
    <property type="match status" value="1"/>
</dbReference>
<evidence type="ECO:0000313" key="2">
    <source>
        <dbReference type="EMBL" id="OGI77304.1"/>
    </source>
</evidence>
<reference evidence="2 3" key="1">
    <citation type="journal article" date="2016" name="Nat. Commun.">
        <title>Thousands of microbial genomes shed light on interconnected biogeochemical processes in an aquifer system.</title>
        <authorList>
            <person name="Anantharaman K."/>
            <person name="Brown C.T."/>
            <person name="Hug L.A."/>
            <person name="Sharon I."/>
            <person name="Castelle C.J."/>
            <person name="Probst A.J."/>
            <person name="Thomas B.C."/>
            <person name="Singh A."/>
            <person name="Wilkins M.J."/>
            <person name="Karaoz U."/>
            <person name="Brodie E.L."/>
            <person name="Williams K.H."/>
            <person name="Hubbard S.S."/>
            <person name="Banfield J.F."/>
        </authorList>
    </citation>
    <scope>NUCLEOTIDE SEQUENCE [LARGE SCALE GENOMIC DNA]</scope>
</reference>